<dbReference type="GO" id="GO:0016787">
    <property type="term" value="F:hydrolase activity"/>
    <property type="evidence" value="ECO:0007669"/>
    <property type="project" value="InterPro"/>
</dbReference>
<dbReference type="OrthoDB" id="9804993at2"/>
<name>A0A2N3KF27_9PROT</name>
<gene>
    <name evidence="1" type="ORF">COO20_23105</name>
</gene>
<dbReference type="InterPro" id="IPR029058">
    <property type="entry name" value="AB_hydrolase_fold"/>
</dbReference>
<organism evidence="1 2">
    <name type="scientific">Thalassospira marina</name>
    <dbReference type="NCBI Taxonomy" id="2048283"/>
    <lineage>
        <taxon>Bacteria</taxon>
        <taxon>Pseudomonadati</taxon>
        <taxon>Pseudomonadota</taxon>
        <taxon>Alphaproteobacteria</taxon>
        <taxon>Rhodospirillales</taxon>
        <taxon>Thalassospiraceae</taxon>
        <taxon>Thalassospira</taxon>
    </lineage>
</organism>
<dbReference type="SUPFAM" id="SSF53474">
    <property type="entry name" value="alpha/beta-Hydrolases"/>
    <property type="match status" value="1"/>
</dbReference>
<dbReference type="AlphaFoldDB" id="A0A2N3KF27"/>
<accession>A0A2N3KF27</accession>
<evidence type="ECO:0000313" key="1">
    <source>
        <dbReference type="EMBL" id="PKR49053.1"/>
    </source>
</evidence>
<dbReference type="Proteomes" id="UP000233597">
    <property type="component" value="Unassembled WGS sequence"/>
</dbReference>
<protein>
    <recommendedName>
        <fullName evidence="3">Alpha/beta hydrolase</fullName>
    </recommendedName>
</protein>
<evidence type="ECO:0008006" key="3">
    <source>
        <dbReference type="Google" id="ProtNLM"/>
    </source>
</evidence>
<sequence length="187" mass="20219">MQHPIVILPGIGGSGDNHWQSLWERRWKNENANIVRFAPPDWNQPKLEDWLLALDQAITDIGKSPVLVSHSLSCLLVAHWAHRRGQLAAQLVRAAFLVAVPDPEGPAFPPQAQTFKAVPRNPLPFPALVVCSTNDPYGTVDYAKSCAQSWQADCLAAGALGHINGASNIGDWPQGQALFASFCAALA</sequence>
<evidence type="ECO:0000313" key="2">
    <source>
        <dbReference type="Proteomes" id="UP000233597"/>
    </source>
</evidence>
<proteinExistence type="predicted"/>
<dbReference type="InterPro" id="IPR010662">
    <property type="entry name" value="RBBP9/YdeN"/>
</dbReference>
<dbReference type="RefSeq" id="WP_101270957.1">
    <property type="nucleotide sequence ID" value="NZ_NWTK01000020.1"/>
</dbReference>
<dbReference type="Pfam" id="PF06821">
    <property type="entry name" value="Ser_hydrolase"/>
    <property type="match status" value="1"/>
</dbReference>
<dbReference type="Gene3D" id="3.40.50.1820">
    <property type="entry name" value="alpha/beta hydrolase"/>
    <property type="match status" value="1"/>
</dbReference>
<dbReference type="EMBL" id="NWTK01000020">
    <property type="protein sequence ID" value="PKR49053.1"/>
    <property type="molecule type" value="Genomic_DNA"/>
</dbReference>
<reference evidence="1 2" key="1">
    <citation type="submission" date="2017-09" db="EMBL/GenBank/DDBJ databases">
        <title>Biodiversity and function of Thalassospira species in the particle-attached aromatic-hydrocarbon-degrading consortia from the surface seawater of the South China Sea.</title>
        <authorList>
            <person name="Dong C."/>
            <person name="Liu R."/>
            <person name="Shao Z."/>
        </authorList>
    </citation>
    <scope>NUCLEOTIDE SEQUENCE [LARGE SCALE GENOMIC DNA]</scope>
    <source>
        <strain evidence="1 2">CSC1P2</strain>
    </source>
</reference>
<comment type="caution">
    <text evidence="1">The sequence shown here is derived from an EMBL/GenBank/DDBJ whole genome shotgun (WGS) entry which is preliminary data.</text>
</comment>